<dbReference type="AlphaFoldDB" id="A0A1Z5IK54"/>
<dbReference type="NCBIfam" id="NF046040">
    <property type="entry name" value="RelB_antitoxin"/>
    <property type="match status" value="1"/>
</dbReference>
<sequence length="76" mass="8654">MTDTTVTSLRFNKDQYRKVKELADFNGVSVTTYMRQAVLEHAEDETDYQDAAANLKTSHGETVSRTEIMTRLGLRP</sequence>
<dbReference type="EMBL" id="BCMG01000011">
    <property type="protein sequence ID" value="GAX02008.1"/>
    <property type="molecule type" value="Genomic_DNA"/>
</dbReference>
<reference evidence="1 2" key="1">
    <citation type="submission" date="2015-11" db="EMBL/GenBank/DDBJ databases">
        <title>Draft genome sequences of new species of the genus Lactobacillus isolated from orchardgrass silage.</title>
        <authorList>
            <person name="Tohno M."/>
            <person name="Tanizawa Y."/>
            <person name="Arita M."/>
        </authorList>
    </citation>
    <scope>NUCLEOTIDE SEQUENCE [LARGE SCALE GENOMIC DNA]</scope>
    <source>
        <strain evidence="1 2">IWT126</strain>
    </source>
</reference>
<evidence type="ECO:0000313" key="2">
    <source>
        <dbReference type="Proteomes" id="UP000198402"/>
    </source>
</evidence>
<dbReference type="OrthoDB" id="2299376at2"/>
<dbReference type="InterPro" id="IPR046257">
    <property type="entry name" value="DUF6290"/>
</dbReference>
<keyword evidence="2" id="KW-1185">Reference proteome</keyword>
<gene>
    <name evidence="1" type="ORF">IWT126_02072</name>
</gene>
<dbReference type="Proteomes" id="UP000198402">
    <property type="component" value="Unassembled WGS sequence"/>
</dbReference>
<comment type="caution">
    <text evidence="1">The sequence shown here is derived from an EMBL/GenBank/DDBJ whole genome shotgun (WGS) entry which is preliminary data.</text>
</comment>
<dbReference type="InterPro" id="IPR010985">
    <property type="entry name" value="Ribbon_hlx_hlx"/>
</dbReference>
<dbReference type="GO" id="GO:0006355">
    <property type="term" value="P:regulation of DNA-templated transcription"/>
    <property type="evidence" value="ECO:0007669"/>
    <property type="project" value="InterPro"/>
</dbReference>
<proteinExistence type="predicted"/>
<accession>A0A1Z5IK54</accession>
<evidence type="ECO:0000313" key="1">
    <source>
        <dbReference type="EMBL" id="GAX02008.1"/>
    </source>
</evidence>
<dbReference type="Pfam" id="PF19807">
    <property type="entry name" value="DUF6290"/>
    <property type="match status" value="1"/>
</dbReference>
<evidence type="ECO:0008006" key="3">
    <source>
        <dbReference type="Google" id="ProtNLM"/>
    </source>
</evidence>
<protein>
    <recommendedName>
        <fullName evidence="3">CopG family transcriptional regulator</fullName>
    </recommendedName>
</protein>
<dbReference type="SUPFAM" id="SSF47598">
    <property type="entry name" value="Ribbon-helix-helix"/>
    <property type="match status" value="1"/>
</dbReference>
<organism evidence="1 2">
    <name type="scientific">Secundilactobacillus silagei JCM 19001</name>
    <dbReference type="NCBI Taxonomy" id="1302250"/>
    <lineage>
        <taxon>Bacteria</taxon>
        <taxon>Bacillati</taxon>
        <taxon>Bacillota</taxon>
        <taxon>Bacilli</taxon>
        <taxon>Lactobacillales</taxon>
        <taxon>Lactobacillaceae</taxon>
        <taxon>Secundilactobacillus</taxon>
    </lineage>
</organism>
<name>A0A1Z5IK54_9LACO</name>
<dbReference type="RefSeq" id="WP_054655235.1">
    <property type="nucleotide sequence ID" value="NZ_BBFL01000008.1"/>
</dbReference>